<dbReference type="EMBL" id="AFHQ01000047">
    <property type="protein sequence ID" value="EGK58353.1"/>
    <property type="molecule type" value="Genomic_DNA"/>
</dbReference>
<dbReference type="CDD" id="cd02966">
    <property type="entry name" value="TlpA_like_family"/>
    <property type="match status" value="1"/>
</dbReference>
<accession>F5RNW3</accession>
<organism evidence="5 6">
    <name type="scientific">Centipeda periodontii DSM 2778</name>
    <dbReference type="NCBI Taxonomy" id="888060"/>
    <lineage>
        <taxon>Bacteria</taxon>
        <taxon>Bacillati</taxon>
        <taxon>Bacillota</taxon>
        <taxon>Negativicutes</taxon>
        <taxon>Selenomonadales</taxon>
        <taxon>Selenomonadaceae</taxon>
        <taxon>Centipeda</taxon>
    </lineage>
</organism>
<name>F5RNW3_9FIRM</name>
<comment type="subcellular location">
    <subcellularLocation>
        <location evidence="1">Cell envelope</location>
    </subcellularLocation>
</comment>
<evidence type="ECO:0000313" key="6">
    <source>
        <dbReference type="Proteomes" id="UP000004067"/>
    </source>
</evidence>
<evidence type="ECO:0000256" key="2">
    <source>
        <dbReference type="ARBA" id="ARBA00022748"/>
    </source>
</evidence>
<dbReference type="Pfam" id="PF08534">
    <property type="entry name" value="Redoxin"/>
    <property type="match status" value="1"/>
</dbReference>
<dbReference type="GO" id="GO:0017004">
    <property type="term" value="P:cytochrome complex assembly"/>
    <property type="evidence" value="ECO:0007669"/>
    <property type="project" value="UniProtKB-KW"/>
</dbReference>
<dbReference type="eggNOG" id="COG0526">
    <property type="taxonomic scope" value="Bacteria"/>
</dbReference>
<feature type="chain" id="PRO_5039162742" evidence="3">
    <location>
        <begin position="27"/>
        <end position="187"/>
    </location>
</feature>
<keyword evidence="2" id="KW-0201">Cytochrome c-type biogenesis</keyword>
<evidence type="ECO:0000256" key="1">
    <source>
        <dbReference type="ARBA" id="ARBA00004196"/>
    </source>
</evidence>
<proteinExistence type="predicted"/>
<dbReference type="InterPro" id="IPR013740">
    <property type="entry name" value="Redoxin"/>
</dbReference>
<gene>
    <name evidence="5" type="primary">resA</name>
    <name evidence="5" type="ORF">HMPREF9081_1949</name>
</gene>
<evidence type="ECO:0000259" key="4">
    <source>
        <dbReference type="PROSITE" id="PS51352"/>
    </source>
</evidence>
<dbReference type="PANTHER" id="PTHR42852">
    <property type="entry name" value="THIOL:DISULFIDE INTERCHANGE PROTEIN DSBE"/>
    <property type="match status" value="1"/>
</dbReference>
<evidence type="ECO:0000256" key="3">
    <source>
        <dbReference type="SAM" id="SignalP"/>
    </source>
</evidence>
<dbReference type="GO" id="GO:0016491">
    <property type="term" value="F:oxidoreductase activity"/>
    <property type="evidence" value="ECO:0007669"/>
    <property type="project" value="InterPro"/>
</dbReference>
<evidence type="ECO:0000313" key="5">
    <source>
        <dbReference type="EMBL" id="EGK58353.1"/>
    </source>
</evidence>
<dbReference type="Proteomes" id="UP000004067">
    <property type="component" value="Unassembled WGS sequence"/>
</dbReference>
<comment type="caution">
    <text evidence="5">The sequence shown here is derived from an EMBL/GenBank/DDBJ whole genome shotgun (WGS) entry which is preliminary data.</text>
</comment>
<dbReference type="InterPro" id="IPR013766">
    <property type="entry name" value="Thioredoxin_domain"/>
</dbReference>
<dbReference type="PROSITE" id="PS51257">
    <property type="entry name" value="PROKAR_LIPOPROTEIN"/>
    <property type="match status" value="1"/>
</dbReference>
<dbReference type="Gene3D" id="3.40.30.10">
    <property type="entry name" value="Glutaredoxin"/>
    <property type="match status" value="1"/>
</dbReference>
<dbReference type="STRING" id="888060.HMPREF9081_1949"/>
<reference evidence="5 6" key="1">
    <citation type="submission" date="2011-04" db="EMBL/GenBank/DDBJ databases">
        <authorList>
            <person name="Muzny D."/>
            <person name="Qin X."/>
            <person name="Deng J."/>
            <person name="Jiang H."/>
            <person name="Liu Y."/>
            <person name="Qu J."/>
            <person name="Song X.-Z."/>
            <person name="Zhang L."/>
            <person name="Thornton R."/>
            <person name="Coyle M."/>
            <person name="Francisco L."/>
            <person name="Jackson L."/>
            <person name="Javaid M."/>
            <person name="Korchina V."/>
            <person name="Kovar C."/>
            <person name="Mata R."/>
            <person name="Mathew T."/>
            <person name="Ngo R."/>
            <person name="Nguyen L."/>
            <person name="Nguyen N."/>
            <person name="Okwuonu G."/>
            <person name="Ongeri F."/>
            <person name="Pham C."/>
            <person name="Simmons D."/>
            <person name="Wilczek-Boney K."/>
            <person name="Hale W."/>
            <person name="Jakkamsetti A."/>
            <person name="Pham P."/>
            <person name="Ruth R."/>
            <person name="San Lucas F."/>
            <person name="Warren J."/>
            <person name="Zhang J."/>
            <person name="Zhao Z."/>
            <person name="Zhou C."/>
            <person name="Zhu D."/>
            <person name="Lee S."/>
            <person name="Bess C."/>
            <person name="Blankenburg K."/>
            <person name="Forbes L."/>
            <person name="Fu Q."/>
            <person name="Gubbala S."/>
            <person name="Hirani K."/>
            <person name="Jayaseelan J.C."/>
            <person name="Lara F."/>
            <person name="Munidasa M."/>
            <person name="Palculict T."/>
            <person name="Patil S."/>
            <person name="Pu L.-L."/>
            <person name="Saada N."/>
            <person name="Tang L."/>
            <person name="Weissenberger G."/>
            <person name="Zhu Y."/>
            <person name="Hemphill L."/>
            <person name="Shang Y."/>
            <person name="Youmans B."/>
            <person name="Ayvaz T."/>
            <person name="Ross M."/>
            <person name="Santibanez J."/>
            <person name="Aqrawi P."/>
            <person name="Gross S."/>
            <person name="Joshi V."/>
            <person name="Fowler G."/>
            <person name="Nazareth L."/>
            <person name="Reid J."/>
            <person name="Worley K."/>
            <person name="Petrosino J."/>
            <person name="Highlander S."/>
            <person name="Gibbs R."/>
        </authorList>
    </citation>
    <scope>NUCLEOTIDE SEQUENCE [LARGE SCALE GENOMIC DNA]</scope>
    <source>
        <strain evidence="5 6">DSM 2778</strain>
    </source>
</reference>
<feature type="signal peptide" evidence="3">
    <location>
        <begin position="1"/>
        <end position="26"/>
    </location>
</feature>
<sequence length="187" mass="20021">MIQKGKSMKKRYTALFAAAFALSMIAGCGGNEKADTGATAKAQPAVEQGKGAGLRGEAAPTFTLKNIAGEDVAVEAKGKPYIINFWATWCPPCQAEIPDLAAFYASHMDTVDFYAVNLQEDAQVVQKFMTERKAELPVVLDRKGGAATLYGVRAIPTTVVVDKEGKVAYRKTGGVTKEELEDVISKL</sequence>
<dbReference type="HOGENOM" id="CLU_042529_11_4_9"/>
<dbReference type="PROSITE" id="PS51352">
    <property type="entry name" value="THIOREDOXIN_2"/>
    <property type="match status" value="1"/>
</dbReference>
<dbReference type="InterPro" id="IPR017937">
    <property type="entry name" value="Thioredoxin_CS"/>
</dbReference>
<dbReference type="GO" id="GO:0030313">
    <property type="term" value="C:cell envelope"/>
    <property type="evidence" value="ECO:0007669"/>
    <property type="project" value="UniProtKB-SubCell"/>
</dbReference>
<keyword evidence="6" id="KW-1185">Reference proteome</keyword>
<dbReference type="InterPro" id="IPR036249">
    <property type="entry name" value="Thioredoxin-like_sf"/>
</dbReference>
<protein>
    <submittedName>
        <fullName evidence="5">Thiol-disulfide oxidoreductase ResA</fullName>
    </submittedName>
</protein>
<feature type="domain" description="Thioredoxin" evidence="4">
    <location>
        <begin position="53"/>
        <end position="187"/>
    </location>
</feature>
<dbReference type="InterPro" id="IPR050553">
    <property type="entry name" value="Thioredoxin_ResA/DsbE_sf"/>
</dbReference>
<dbReference type="PANTHER" id="PTHR42852:SF17">
    <property type="entry name" value="THIOREDOXIN-LIKE PROTEIN HI_1115"/>
    <property type="match status" value="1"/>
</dbReference>
<dbReference type="AlphaFoldDB" id="F5RNW3"/>
<keyword evidence="3" id="KW-0732">Signal</keyword>
<dbReference type="SUPFAM" id="SSF52833">
    <property type="entry name" value="Thioredoxin-like"/>
    <property type="match status" value="1"/>
</dbReference>
<dbReference type="PROSITE" id="PS00194">
    <property type="entry name" value="THIOREDOXIN_1"/>
    <property type="match status" value="1"/>
</dbReference>